<accession>A0A7U2EQJ7</accession>
<feature type="chain" id="PRO_5034458107" description="Ecp2 effector protein domain-containing protein" evidence="1">
    <location>
        <begin position="19"/>
        <end position="227"/>
    </location>
</feature>
<gene>
    <name evidence="2" type="ORF">JI435_007260</name>
</gene>
<keyword evidence="1" id="KW-0732">Signal</keyword>
<reference evidence="3" key="1">
    <citation type="journal article" date="2021" name="BMC Genomics">
        <title>Chromosome-level genome assembly and manually-curated proteome of model necrotroph Parastagonospora nodorum Sn15 reveals a genome-wide trove of candidate effector homologs, and redundancy of virulence-related functions within an accessory chromosome.</title>
        <authorList>
            <person name="Bertazzoni S."/>
            <person name="Jones D.A.B."/>
            <person name="Phan H.T."/>
            <person name="Tan K.-C."/>
            <person name="Hane J.K."/>
        </authorList>
    </citation>
    <scope>NUCLEOTIDE SEQUENCE [LARGE SCALE GENOMIC DNA]</scope>
    <source>
        <strain evidence="3">SN15 / ATCC MYA-4574 / FGSC 10173)</strain>
    </source>
</reference>
<protein>
    <recommendedName>
        <fullName evidence="4">Ecp2 effector protein domain-containing protein</fullName>
    </recommendedName>
</protein>
<evidence type="ECO:0000256" key="1">
    <source>
        <dbReference type="SAM" id="SignalP"/>
    </source>
</evidence>
<dbReference type="OrthoDB" id="3688572at2759"/>
<keyword evidence="3" id="KW-1185">Reference proteome</keyword>
<proteinExistence type="predicted"/>
<dbReference type="KEGG" id="pno:SNOG_00726"/>
<dbReference type="Proteomes" id="UP000663193">
    <property type="component" value="Chromosome 1"/>
</dbReference>
<feature type="signal peptide" evidence="1">
    <location>
        <begin position="1"/>
        <end position="18"/>
    </location>
</feature>
<dbReference type="EMBL" id="CP069023">
    <property type="protein sequence ID" value="QRC91224.1"/>
    <property type="molecule type" value="Genomic_DNA"/>
</dbReference>
<sequence>MLSTVKILGALLPLISLASPLATSIPSGDTIQLALGNKPVNVGSMWGNELRDTLIANLRTACPDATRDFCGVVPAGIKAISNFPIYAWHAKTRPVNDEDVTEVTLEIESMRWNGNREIYDILMDAVASAASLAITGNCNEYWVNQKVGPPLRYNFCNTVDRVNVQLPGEKGLHVHVKLKSLGFSGQNGMDCGKVRETAMQGLIGMEGRIAGAVGKTENQVYTAAYCL</sequence>
<organism evidence="2 3">
    <name type="scientific">Phaeosphaeria nodorum (strain SN15 / ATCC MYA-4574 / FGSC 10173)</name>
    <name type="common">Glume blotch fungus</name>
    <name type="synonym">Parastagonospora nodorum</name>
    <dbReference type="NCBI Taxonomy" id="321614"/>
    <lineage>
        <taxon>Eukaryota</taxon>
        <taxon>Fungi</taxon>
        <taxon>Dikarya</taxon>
        <taxon>Ascomycota</taxon>
        <taxon>Pezizomycotina</taxon>
        <taxon>Dothideomycetes</taxon>
        <taxon>Pleosporomycetidae</taxon>
        <taxon>Pleosporales</taxon>
        <taxon>Pleosporineae</taxon>
        <taxon>Phaeosphaeriaceae</taxon>
        <taxon>Parastagonospora</taxon>
    </lineage>
</organism>
<dbReference type="VEuPathDB" id="FungiDB:JI435_007260"/>
<evidence type="ECO:0000313" key="2">
    <source>
        <dbReference type="EMBL" id="QRC91224.1"/>
    </source>
</evidence>
<evidence type="ECO:0000313" key="3">
    <source>
        <dbReference type="Proteomes" id="UP000663193"/>
    </source>
</evidence>
<evidence type="ECO:0008006" key="4">
    <source>
        <dbReference type="Google" id="ProtNLM"/>
    </source>
</evidence>
<dbReference type="AlphaFoldDB" id="A0A7U2EQJ7"/>
<dbReference type="RefSeq" id="XP_001791403.1">
    <property type="nucleotide sequence ID" value="XM_001791351.1"/>
</dbReference>
<name>A0A7U2EQJ7_PHANO</name>